<dbReference type="FunFam" id="3.90.1150.10:FF:000041">
    <property type="entry name" value="Low-specificity L-threonine aldolase"/>
    <property type="match status" value="1"/>
</dbReference>
<dbReference type="CDD" id="cd06502">
    <property type="entry name" value="TA_like"/>
    <property type="match status" value="1"/>
</dbReference>
<dbReference type="EC" id="4.1.2.49" evidence="7"/>
<evidence type="ECO:0000256" key="3">
    <source>
        <dbReference type="ARBA" id="ARBA00022898"/>
    </source>
</evidence>
<dbReference type="NCBIfam" id="NF041359">
    <property type="entry name" value="GntG_guanitoxin"/>
    <property type="match status" value="1"/>
</dbReference>
<dbReference type="Proteomes" id="UP000075737">
    <property type="component" value="Unassembled WGS sequence"/>
</dbReference>
<dbReference type="AlphaFoldDB" id="A0A161PTH0"/>
<comment type="cofactor">
    <cofactor evidence="1">
        <name>pyridoxal 5'-phosphate</name>
        <dbReference type="ChEBI" id="CHEBI:597326"/>
    </cofactor>
</comment>
<dbReference type="NCBIfam" id="NF007825">
    <property type="entry name" value="PRK10534.1"/>
    <property type="match status" value="1"/>
</dbReference>
<sequence>MSFIDLRSDTVTLPTPEMREAMYKAEVGDDVYGEDPTVNRLEEMAAEIMGKEAALFVTSGTQGNQIAVMTHTQPGDEIILEERSHIITYEVGGIGRLSGVQAKTIYGKYGFMSPEDIEASIREENIHYPRTSLICIENTHNRAGGTVMPLNLLKKTKEVAEKYGIPVHMDGARIFNAATYLGVDVKEIAKYADSIMFCLSKGLCAPVGSMLVGTKKFIDKARKFRKMLGGGLRQAGFLAACGIIALEKMTKRLKEDHENARILAEGLAKIPAIALDLNTVQTNIVICDISGLKMNGNEFSKMLLKNGIKVNGSNNSYVRFVTHYGISKEDILYTLEVIEKLTTI</sequence>
<dbReference type="GO" id="GO:0008732">
    <property type="term" value="F:L-allo-threonine aldolase activity"/>
    <property type="evidence" value="ECO:0007669"/>
    <property type="project" value="UniProtKB-EC"/>
</dbReference>
<dbReference type="InterPro" id="IPR015421">
    <property type="entry name" value="PyrdxlP-dep_Trfase_major"/>
</dbReference>
<dbReference type="PANTHER" id="PTHR48097:SF9">
    <property type="entry name" value="L-THREONINE ALDOLASE"/>
    <property type="match status" value="1"/>
</dbReference>
<name>A0A161PTH0_9FIRM</name>
<evidence type="ECO:0000256" key="5">
    <source>
        <dbReference type="PIRSR" id="PIRSR017617-1"/>
    </source>
</evidence>
<evidence type="ECO:0000313" key="7">
    <source>
        <dbReference type="EMBL" id="KYO64813.1"/>
    </source>
</evidence>
<evidence type="ECO:0000256" key="2">
    <source>
        <dbReference type="ARBA" id="ARBA00006966"/>
    </source>
</evidence>
<dbReference type="SUPFAM" id="SSF53383">
    <property type="entry name" value="PLP-dependent transferases"/>
    <property type="match status" value="1"/>
</dbReference>
<dbReference type="OrthoDB" id="9774495at2"/>
<dbReference type="SMR" id="A0A161PTH0"/>
<gene>
    <name evidence="7" type="primary">ltaA</name>
    <name evidence="7" type="ORF">ATZ99_18710</name>
</gene>
<dbReference type="GO" id="GO:0006545">
    <property type="term" value="P:glycine biosynthetic process"/>
    <property type="evidence" value="ECO:0007669"/>
    <property type="project" value="TreeGrafter"/>
</dbReference>
<reference evidence="7 8" key="1">
    <citation type="submission" date="2015-12" db="EMBL/GenBank/DDBJ databases">
        <title>Draft genome of Thermovenabulum gondwanense isolated from a red thermophilic microbial mat colonisisng an outflow channel of a bore well.</title>
        <authorList>
            <person name="Patel B.K."/>
        </authorList>
    </citation>
    <scope>NUCLEOTIDE SEQUENCE [LARGE SCALE GENOMIC DNA]</scope>
    <source>
        <strain evidence="7 8">R270</strain>
    </source>
</reference>
<dbReference type="PIRSF" id="PIRSF017617">
    <property type="entry name" value="Thr_aldolase"/>
    <property type="match status" value="1"/>
</dbReference>
<dbReference type="PANTHER" id="PTHR48097">
    <property type="entry name" value="L-THREONINE ALDOLASE-RELATED"/>
    <property type="match status" value="1"/>
</dbReference>
<keyword evidence="4 7" id="KW-0456">Lyase</keyword>
<evidence type="ECO:0000259" key="6">
    <source>
        <dbReference type="Pfam" id="PF01212"/>
    </source>
</evidence>
<dbReference type="Gene3D" id="3.90.1150.10">
    <property type="entry name" value="Aspartate Aminotransferase, domain 1"/>
    <property type="match status" value="1"/>
</dbReference>
<dbReference type="Pfam" id="PF01212">
    <property type="entry name" value="Beta_elim_lyase"/>
    <property type="match status" value="1"/>
</dbReference>
<feature type="modified residue" description="N6-(pyridoxal phosphate)lysine" evidence="5">
    <location>
        <position position="201"/>
    </location>
</feature>
<dbReference type="RefSeq" id="WP_068748976.1">
    <property type="nucleotide sequence ID" value="NZ_LOHZ01000040.1"/>
</dbReference>
<feature type="domain" description="Aromatic amino acid beta-eliminating lyase/threonine aldolase" evidence="6">
    <location>
        <begin position="5"/>
        <end position="288"/>
    </location>
</feature>
<comment type="caution">
    <text evidence="7">The sequence shown here is derived from an EMBL/GenBank/DDBJ whole genome shotgun (WGS) entry which is preliminary data.</text>
</comment>
<evidence type="ECO:0000256" key="4">
    <source>
        <dbReference type="ARBA" id="ARBA00023239"/>
    </source>
</evidence>
<dbReference type="InterPro" id="IPR001597">
    <property type="entry name" value="ArAA_b-elim_lyase/Thr_aldolase"/>
</dbReference>
<keyword evidence="8" id="KW-1185">Reference proteome</keyword>
<organism evidence="7 8">
    <name type="scientific">Thermovenabulum gondwanense</name>
    <dbReference type="NCBI Taxonomy" id="520767"/>
    <lineage>
        <taxon>Bacteria</taxon>
        <taxon>Bacillati</taxon>
        <taxon>Bacillota</taxon>
        <taxon>Clostridia</taxon>
        <taxon>Thermosediminibacterales</taxon>
        <taxon>Thermosediminibacteraceae</taxon>
        <taxon>Thermovenabulum</taxon>
    </lineage>
</organism>
<evidence type="ECO:0000256" key="1">
    <source>
        <dbReference type="ARBA" id="ARBA00001933"/>
    </source>
</evidence>
<dbReference type="EMBL" id="LOHZ01000040">
    <property type="protein sequence ID" value="KYO64813.1"/>
    <property type="molecule type" value="Genomic_DNA"/>
</dbReference>
<proteinExistence type="inferred from homology"/>
<accession>A0A161PTH0</accession>
<protein>
    <submittedName>
        <fullName evidence="7">L-allo-threonine aldolase</fullName>
        <ecNumber evidence="7">4.1.2.49</ecNumber>
    </submittedName>
</protein>
<comment type="similarity">
    <text evidence="2">Belongs to the threonine aldolase family.</text>
</comment>
<dbReference type="InterPro" id="IPR023603">
    <property type="entry name" value="Low_specificity_L-TA-like"/>
</dbReference>
<dbReference type="Gene3D" id="3.40.640.10">
    <property type="entry name" value="Type I PLP-dependent aspartate aminotransferase-like (Major domain)"/>
    <property type="match status" value="1"/>
</dbReference>
<dbReference type="InterPro" id="IPR015422">
    <property type="entry name" value="PyrdxlP-dep_Trfase_small"/>
</dbReference>
<dbReference type="GO" id="GO:0006567">
    <property type="term" value="P:L-threonine catabolic process"/>
    <property type="evidence" value="ECO:0007669"/>
    <property type="project" value="TreeGrafter"/>
</dbReference>
<dbReference type="InterPro" id="IPR015424">
    <property type="entry name" value="PyrdxlP-dep_Trfase"/>
</dbReference>
<dbReference type="GO" id="GO:0005829">
    <property type="term" value="C:cytosol"/>
    <property type="evidence" value="ECO:0007669"/>
    <property type="project" value="TreeGrafter"/>
</dbReference>
<dbReference type="FunFam" id="3.40.640.10:FF:000030">
    <property type="entry name" value="Low-specificity L-threonine aldolase"/>
    <property type="match status" value="1"/>
</dbReference>
<keyword evidence="3" id="KW-0663">Pyridoxal phosphate</keyword>
<dbReference type="STRING" id="520767.ATZ99_18710"/>
<dbReference type="PATRIC" id="fig|520767.4.peg.1995"/>
<evidence type="ECO:0000313" key="8">
    <source>
        <dbReference type="Proteomes" id="UP000075737"/>
    </source>
</evidence>